<dbReference type="STRING" id="1476583.DEIPH_ctg018orf0051"/>
<organism evidence="1 2">
    <name type="scientific">Deinococcus phoenicis</name>
    <dbReference type="NCBI Taxonomy" id="1476583"/>
    <lineage>
        <taxon>Bacteria</taxon>
        <taxon>Thermotogati</taxon>
        <taxon>Deinococcota</taxon>
        <taxon>Deinococci</taxon>
        <taxon>Deinococcales</taxon>
        <taxon>Deinococcaceae</taxon>
        <taxon>Deinococcus</taxon>
    </lineage>
</organism>
<dbReference type="AlphaFoldDB" id="A0A016QRP8"/>
<dbReference type="PATRIC" id="fig|1476583.3.peg.1256"/>
<keyword evidence="2" id="KW-1185">Reference proteome</keyword>
<reference evidence="1 2" key="1">
    <citation type="submission" date="2014-03" db="EMBL/GenBank/DDBJ databases">
        <title>Draft genome sequence of Deinococcus phoenicis 1P10ME.</title>
        <authorList>
            <person name="Stepanov V.G."/>
            <person name="Vaishampayan P."/>
            <person name="Venkateswaran K."/>
            <person name="Fox G.E."/>
        </authorList>
    </citation>
    <scope>NUCLEOTIDE SEQUENCE [LARGE SCALE GENOMIC DNA]</scope>
    <source>
        <strain evidence="1 2">1P10ME</strain>
    </source>
</reference>
<protein>
    <submittedName>
        <fullName evidence="1">Uncharacterized protein</fullName>
    </submittedName>
</protein>
<evidence type="ECO:0000313" key="1">
    <source>
        <dbReference type="EMBL" id="EYB68656.1"/>
    </source>
</evidence>
<dbReference type="OrthoDB" id="70179at2"/>
<evidence type="ECO:0000313" key="2">
    <source>
        <dbReference type="Proteomes" id="UP000020492"/>
    </source>
</evidence>
<comment type="caution">
    <text evidence="1">The sequence shown here is derived from an EMBL/GenBank/DDBJ whole genome shotgun (WGS) entry which is preliminary data.</text>
</comment>
<dbReference type="RefSeq" id="WP_034355559.1">
    <property type="nucleotide sequence ID" value="NZ_JHAC01000018.1"/>
</dbReference>
<gene>
    <name evidence="1" type="ORF">DEIPH_ctg018orf0051</name>
</gene>
<sequence>MLSDEEMRRIEEEELAAARALQVQQERARHQLALHAYRQEVRSVLQPPKAPWWRPGLWLLPVLVVLAGVILLRPSPAGSDDASGGITASALMDRCQAEVGAQLGLPELRFPSPREAAGQMSANADGKRWDGWVTAQDRTRTDFSCRFTAADSSVQVELLEETP</sequence>
<dbReference type="EMBL" id="JHAC01000018">
    <property type="protein sequence ID" value="EYB68656.1"/>
    <property type="molecule type" value="Genomic_DNA"/>
</dbReference>
<accession>A0A016QRP8</accession>
<proteinExistence type="predicted"/>
<dbReference type="Proteomes" id="UP000020492">
    <property type="component" value="Unassembled WGS sequence"/>
</dbReference>
<name>A0A016QRP8_9DEIO</name>